<feature type="domain" description="4Fe-4S ferredoxin-type" evidence="6">
    <location>
        <begin position="125"/>
        <end position="156"/>
    </location>
</feature>
<evidence type="ECO:0000256" key="5">
    <source>
        <dbReference type="SAM" id="SignalP"/>
    </source>
</evidence>
<proteinExistence type="predicted"/>
<dbReference type="InterPro" id="IPR050954">
    <property type="entry name" value="ET_IronSulfur_Cluster-Binding"/>
</dbReference>
<feature type="signal peptide" evidence="5">
    <location>
        <begin position="1"/>
        <end position="23"/>
    </location>
</feature>
<keyword evidence="4" id="KW-0411">Iron-sulfur</keyword>
<dbReference type="PROSITE" id="PS00198">
    <property type="entry name" value="4FE4S_FER_1"/>
    <property type="match status" value="1"/>
</dbReference>
<dbReference type="Pfam" id="PF00037">
    <property type="entry name" value="Fer4"/>
    <property type="match status" value="1"/>
</dbReference>
<dbReference type="Pfam" id="PF13247">
    <property type="entry name" value="Fer4_11"/>
    <property type="match status" value="1"/>
</dbReference>
<evidence type="ECO:0000256" key="4">
    <source>
        <dbReference type="ARBA" id="ARBA00023014"/>
    </source>
</evidence>
<dbReference type="SUPFAM" id="SSF54862">
    <property type="entry name" value="4Fe-4S ferredoxins"/>
    <property type="match status" value="1"/>
</dbReference>
<organism evidence="7 8">
    <name type="scientific">Pelotalea chapellei</name>
    <dbReference type="NCBI Taxonomy" id="44671"/>
    <lineage>
        <taxon>Bacteria</taxon>
        <taxon>Pseudomonadati</taxon>
        <taxon>Thermodesulfobacteriota</taxon>
        <taxon>Desulfuromonadia</taxon>
        <taxon>Geobacterales</taxon>
        <taxon>Geobacteraceae</taxon>
        <taxon>Pelotalea</taxon>
    </lineage>
</organism>
<reference evidence="7 8" key="1">
    <citation type="submission" date="2021-05" db="EMBL/GenBank/DDBJ databases">
        <title>The draft genome of Geobacter chapellei DSM 13688.</title>
        <authorList>
            <person name="Xu Z."/>
            <person name="Masuda Y."/>
            <person name="Itoh H."/>
            <person name="Senoo K."/>
        </authorList>
    </citation>
    <scope>NUCLEOTIDE SEQUENCE [LARGE SCALE GENOMIC DNA]</scope>
    <source>
        <strain evidence="7 8">DSM 13688</strain>
    </source>
</reference>
<evidence type="ECO:0000256" key="1">
    <source>
        <dbReference type="ARBA" id="ARBA00022485"/>
    </source>
</evidence>
<dbReference type="PANTHER" id="PTHR43177">
    <property type="entry name" value="PROTEIN NRFC"/>
    <property type="match status" value="1"/>
</dbReference>
<gene>
    <name evidence="7" type="ORF">KJB30_09455</name>
</gene>
<dbReference type="PROSITE" id="PS51318">
    <property type="entry name" value="TAT"/>
    <property type="match status" value="1"/>
</dbReference>
<dbReference type="PANTHER" id="PTHR43177:SF3">
    <property type="entry name" value="PROTEIN NRFC HOMOLOG"/>
    <property type="match status" value="1"/>
</dbReference>
<dbReference type="InterPro" id="IPR017896">
    <property type="entry name" value="4Fe4S_Fe-S-bd"/>
</dbReference>
<feature type="domain" description="4Fe-4S ferredoxin-type" evidence="6">
    <location>
        <begin position="157"/>
        <end position="186"/>
    </location>
</feature>
<keyword evidence="5" id="KW-0732">Signal</keyword>
<dbReference type="PROSITE" id="PS51379">
    <property type="entry name" value="4FE4S_FER_2"/>
    <property type="match status" value="3"/>
</dbReference>
<evidence type="ECO:0000313" key="7">
    <source>
        <dbReference type="EMBL" id="MBT1072010.1"/>
    </source>
</evidence>
<sequence length="261" mass="28965">MISRRSFCKKAMIAAGGIMIPLAALEVFNPQRLAAEKDGTGKVRWVFLVDIHKCVGCGFCVKACKTENEVPYEANVTRTWVERYVVTKTGKTHIDSPKGARDGFTSQKIDQAHHGLLEVKEEEIAKAFFVPKLCNQCENPACVQVCPVGATYQAADGVVLIDRSWCIGCGYCVMGCPYGVRFFHPVYHVAEKCNFCYHRLAKGMKSACVDACPFGARKIGNIRDPEDPVTKIITTEQVNVLKEEFGTKPQVFYIGLSREVK</sequence>
<keyword evidence="3" id="KW-0408">Iron</keyword>
<evidence type="ECO:0000256" key="2">
    <source>
        <dbReference type="ARBA" id="ARBA00022723"/>
    </source>
</evidence>
<keyword evidence="2" id="KW-0479">Metal-binding</keyword>
<evidence type="ECO:0000259" key="6">
    <source>
        <dbReference type="PROSITE" id="PS51379"/>
    </source>
</evidence>
<accession>A0ABS5U8L6</accession>
<dbReference type="InterPro" id="IPR006311">
    <property type="entry name" value="TAT_signal"/>
</dbReference>
<evidence type="ECO:0000256" key="3">
    <source>
        <dbReference type="ARBA" id="ARBA00023004"/>
    </source>
</evidence>
<dbReference type="RefSeq" id="WP_214298427.1">
    <property type="nucleotide sequence ID" value="NZ_JAHDYS010000007.1"/>
</dbReference>
<comment type="caution">
    <text evidence="7">The sequence shown here is derived from an EMBL/GenBank/DDBJ whole genome shotgun (WGS) entry which is preliminary data.</text>
</comment>
<keyword evidence="1" id="KW-0004">4Fe-4S</keyword>
<dbReference type="InterPro" id="IPR017900">
    <property type="entry name" value="4Fe4S_Fe_S_CS"/>
</dbReference>
<feature type="domain" description="4Fe-4S ferredoxin-type" evidence="6">
    <location>
        <begin position="45"/>
        <end position="75"/>
    </location>
</feature>
<name>A0ABS5U8L6_9BACT</name>
<evidence type="ECO:0000313" key="8">
    <source>
        <dbReference type="Proteomes" id="UP000784128"/>
    </source>
</evidence>
<dbReference type="CDD" id="cd10551">
    <property type="entry name" value="PsrB"/>
    <property type="match status" value="1"/>
</dbReference>
<dbReference type="EMBL" id="JAHDYS010000007">
    <property type="protein sequence ID" value="MBT1072010.1"/>
    <property type="molecule type" value="Genomic_DNA"/>
</dbReference>
<dbReference type="Gene3D" id="3.30.70.20">
    <property type="match status" value="2"/>
</dbReference>
<dbReference type="Proteomes" id="UP000784128">
    <property type="component" value="Unassembled WGS sequence"/>
</dbReference>
<keyword evidence="8" id="KW-1185">Reference proteome</keyword>
<feature type="chain" id="PRO_5045644012" evidence="5">
    <location>
        <begin position="24"/>
        <end position="261"/>
    </location>
</feature>
<protein>
    <submittedName>
        <fullName evidence="7">4Fe-4S dicluster domain-containing protein</fullName>
    </submittedName>
</protein>